<keyword evidence="6" id="KW-1185">Reference proteome</keyword>
<accession>A0AA36CCF0</accession>
<dbReference type="Proteomes" id="UP001177023">
    <property type="component" value="Unassembled WGS sequence"/>
</dbReference>
<sequence length="186" mass="19740">MRVQCPKTCGFCGSVTSSTSTCVDQINPATGTSDCSARRSLCTDAAYATLMKQQCCATCSSESCCAPGGIAELVTTTTTTTTRATTKRIIEDTCVDVLNPRTGVSDCPSRSYLCTDATYLPLMRVQCPRTCGFCNTGNALTSGCVDLLNPRTGISDCPARRSYCNNPNYKTLMKQQCCATCSSIGK</sequence>
<evidence type="ECO:0000256" key="1">
    <source>
        <dbReference type="ARBA" id="ARBA00022729"/>
    </source>
</evidence>
<evidence type="ECO:0000313" key="6">
    <source>
        <dbReference type="Proteomes" id="UP001177023"/>
    </source>
</evidence>
<evidence type="ECO:0000259" key="4">
    <source>
        <dbReference type="PROSITE" id="PS51670"/>
    </source>
</evidence>
<comment type="caution">
    <text evidence="3">Lacks conserved residue(s) required for the propagation of feature annotation.</text>
</comment>
<feature type="domain" description="ShKT" evidence="4">
    <location>
        <begin position="94"/>
        <end position="134"/>
    </location>
</feature>
<keyword evidence="2" id="KW-1015">Disulfide bond</keyword>
<dbReference type="PANTHER" id="PTHR46219">
    <property type="entry name" value="PROTEIN CBG11138"/>
    <property type="match status" value="1"/>
</dbReference>
<organism evidence="5 6">
    <name type="scientific">Mesorhabditis spiculigera</name>
    <dbReference type="NCBI Taxonomy" id="96644"/>
    <lineage>
        <taxon>Eukaryota</taxon>
        <taxon>Metazoa</taxon>
        <taxon>Ecdysozoa</taxon>
        <taxon>Nematoda</taxon>
        <taxon>Chromadorea</taxon>
        <taxon>Rhabditida</taxon>
        <taxon>Rhabditina</taxon>
        <taxon>Rhabditomorpha</taxon>
        <taxon>Rhabditoidea</taxon>
        <taxon>Rhabditidae</taxon>
        <taxon>Mesorhabditinae</taxon>
        <taxon>Mesorhabditis</taxon>
    </lineage>
</organism>
<protein>
    <recommendedName>
        <fullName evidence="4">ShKT domain-containing protein</fullName>
    </recommendedName>
</protein>
<dbReference type="InterPro" id="IPR003582">
    <property type="entry name" value="ShKT_dom"/>
</dbReference>
<dbReference type="AlphaFoldDB" id="A0AA36CCF0"/>
<name>A0AA36CCF0_9BILA</name>
<dbReference type="Pfam" id="PF01549">
    <property type="entry name" value="ShK"/>
    <property type="match status" value="4"/>
</dbReference>
<dbReference type="PANTHER" id="PTHR46219:SF5">
    <property type="entry name" value="SHKT DOMAIN-CONTAINING PROTEIN"/>
    <property type="match status" value="1"/>
</dbReference>
<evidence type="ECO:0000256" key="2">
    <source>
        <dbReference type="ARBA" id="ARBA00023157"/>
    </source>
</evidence>
<dbReference type="EMBL" id="CATQJA010001115">
    <property type="protein sequence ID" value="CAJ0565847.1"/>
    <property type="molecule type" value="Genomic_DNA"/>
</dbReference>
<dbReference type="Gene3D" id="1.10.10.1870">
    <property type="entry name" value="ShTK domain-like"/>
    <property type="match status" value="2"/>
</dbReference>
<reference evidence="5" key="1">
    <citation type="submission" date="2023-06" db="EMBL/GenBank/DDBJ databases">
        <authorList>
            <person name="Delattre M."/>
        </authorList>
    </citation>
    <scope>NUCLEOTIDE SEQUENCE</scope>
    <source>
        <strain evidence="5">AF72</strain>
    </source>
</reference>
<gene>
    <name evidence="5" type="ORF">MSPICULIGERA_LOCUS4474</name>
</gene>
<dbReference type="Gene3D" id="1.10.10.1940">
    <property type="match status" value="1"/>
</dbReference>
<dbReference type="SMART" id="SM00254">
    <property type="entry name" value="ShKT"/>
    <property type="match status" value="3"/>
</dbReference>
<feature type="non-terminal residue" evidence="5">
    <location>
        <position position="1"/>
    </location>
</feature>
<comment type="caution">
    <text evidence="5">The sequence shown here is derived from an EMBL/GenBank/DDBJ whole genome shotgun (WGS) entry which is preliminary data.</text>
</comment>
<feature type="domain" description="ShKT" evidence="4">
    <location>
        <begin position="1"/>
        <end position="12"/>
    </location>
</feature>
<keyword evidence="1" id="KW-0732">Signal</keyword>
<evidence type="ECO:0000313" key="5">
    <source>
        <dbReference type="EMBL" id="CAJ0565847.1"/>
    </source>
</evidence>
<dbReference type="FunFam" id="1.10.10.1940:FF:000002">
    <property type="entry name" value="PHAryngeal gland Toxin-related"/>
    <property type="match status" value="1"/>
</dbReference>
<evidence type="ECO:0000256" key="3">
    <source>
        <dbReference type="PROSITE-ProRule" id="PRU01005"/>
    </source>
</evidence>
<dbReference type="PROSITE" id="PS51670">
    <property type="entry name" value="SHKT"/>
    <property type="match status" value="2"/>
</dbReference>
<proteinExistence type="predicted"/>